<evidence type="ECO:0000313" key="9">
    <source>
        <dbReference type="EMBL" id="CAF0876645.1"/>
    </source>
</evidence>
<evidence type="ECO:0000256" key="7">
    <source>
        <dbReference type="ARBA" id="ARBA00023136"/>
    </source>
</evidence>
<dbReference type="InterPro" id="IPR012561">
    <property type="entry name" value="Ferlin_B-domain"/>
</dbReference>
<keyword evidence="10" id="KW-1185">Reference proteome</keyword>
<gene>
    <name evidence="9" type="ORF">OXX778_LOCUS10204</name>
</gene>
<keyword evidence="2" id="KW-0812">Transmembrane</keyword>
<evidence type="ECO:0000259" key="8">
    <source>
        <dbReference type="PROSITE" id="PS50004"/>
    </source>
</evidence>
<dbReference type="EMBL" id="CAJNOC010001590">
    <property type="protein sequence ID" value="CAF0876645.1"/>
    <property type="molecule type" value="Genomic_DNA"/>
</dbReference>
<evidence type="ECO:0000256" key="6">
    <source>
        <dbReference type="ARBA" id="ARBA00022989"/>
    </source>
</evidence>
<dbReference type="CDD" id="cd04037">
    <property type="entry name" value="C2E_Ferlin"/>
    <property type="match status" value="1"/>
</dbReference>
<dbReference type="SUPFAM" id="SSF49562">
    <property type="entry name" value="C2 domain (Calcium/lipid-binding domain, CaLB)"/>
    <property type="match status" value="5"/>
</dbReference>
<dbReference type="PANTHER" id="PTHR12546">
    <property type="entry name" value="FER-1-LIKE"/>
    <property type="match status" value="1"/>
</dbReference>
<dbReference type="InterPro" id="IPR032362">
    <property type="entry name" value="Ferlin_C"/>
</dbReference>
<dbReference type="GO" id="GO:0007009">
    <property type="term" value="P:plasma membrane organization"/>
    <property type="evidence" value="ECO:0007669"/>
    <property type="project" value="TreeGrafter"/>
</dbReference>
<dbReference type="SMART" id="SM01201">
    <property type="entry name" value="FerB"/>
    <property type="match status" value="1"/>
</dbReference>
<accession>A0A813XWF8</accession>
<name>A0A813XWF8_9BILA</name>
<dbReference type="Pfam" id="PF08150">
    <property type="entry name" value="FerB"/>
    <property type="match status" value="1"/>
</dbReference>
<dbReference type="Pfam" id="PF16165">
    <property type="entry name" value="Ferlin_C"/>
    <property type="match status" value="1"/>
</dbReference>
<dbReference type="InterPro" id="IPR037721">
    <property type="entry name" value="Ferlin"/>
</dbReference>
<dbReference type="SMART" id="SM01202">
    <property type="entry name" value="FerI"/>
    <property type="match status" value="1"/>
</dbReference>
<dbReference type="InterPro" id="IPR055072">
    <property type="entry name" value="Ferlin_DSRM"/>
</dbReference>
<feature type="domain" description="C2" evidence="8">
    <location>
        <begin position="391"/>
        <end position="505"/>
    </location>
</feature>
<protein>
    <recommendedName>
        <fullName evidence="8">C2 domain-containing protein</fullName>
    </recommendedName>
</protein>
<dbReference type="InterPro" id="IPR037724">
    <property type="entry name" value="C2E_Ferlin"/>
</dbReference>
<dbReference type="PROSITE" id="PS50004">
    <property type="entry name" value="C2"/>
    <property type="match status" value="5"/>
</dbReference>
<evidence type="ECO:0000256" key="3">
    <source>
        <dbReference type="ARBA" id="ARBA00022723"/>
    </source>
</evidence>
<feature type="domain" description="C2" evidence="8">
    <location>
        <begin position="1414"/>
        <end position="1531"/>
    </location>
</feature>
<reference evidence="9" key="1">
    <citation type="submission" date="2021-02" db="EMBL/GenBank/DDBJ databases">
        <authorList>
            <person name="Nowell W R."/>
        </authorList>
    </citation>
    <scope>NUCLEOTIDE SEQUENCE</scope>
    <source>
        <strain evidence="9">Ploen Becks lab</strain>
    </source>
</reference>
<dbReference type="PANTHER" id="PTHR12546:SF60">
    <property type="entry name" value="MISFIRE, ISOFORM F"/>
    <property type="match status" value="1"/>
</dbReference>
<keyword evidence="6" id="KW-1133">Transmembrane helix</keyword>
<keyword evidence="5" id="KW-0106">Calcium</keyword>
<evidence type="ECO:0000256" key="4">
    <source>
        <dbReference type="ARBA" id="ARBA00022737"/>
    </source>
</evidence>
<evidence type="ECO:0000256" key="5">
    <source>
        <dbReference type="ARBA" id="ARBA00022837"/>
    </source>
</evidence>
<evidence type="ECO:0000256" key="1">
    <source>
        <dbReference type="ARBA" id="ARBA00004167"/>
    </source>
</evidence>
<dbReference type="SMART" id="SM00239">
    <property type="entry name" value="C2"/>
    <property type="match status" value="5"/>
</dbReference>
<evidence type="ECO:0000256" key="2">
    <source>
        <dbReference type="ARBA" id="ARBA00022692"/>
    </source>
</evidence>
<dbReference type="CDD" id="cd08374">
    <property type="entry name" value="C2F_Ferlin"/>
    <property type="match status" value="1"/>
</dbReference>
<dbReference type="GO" id="GO:0046872">
    <property type="term" value="F:metal ion binding"/>
    <property type="evidence" value="ECO:0007669"/>
    <property type="project" value="UniProtKB-KW"/>
</dbReference>
<dbReference type="CDD" id="cd04017">
    <property type="entry name" value="C2D_Ferlin"/>
    <property type="match status" value="1"/>
</dbReference>
<comment type="subcellular location">
    <subcellularLocation>
        <location evidence="1">Membrane</location>
        <topology evidence="1">Single-pass membrane protein</topology>
    </subcellularLocation>
</comment>
<organism evidence="9 10">
    <name type="scientific">Brachionus calyciflorus</name>
    <dbReference type="NCBI Taxonomy" id="104777"/>
    <lineage>
        <taxon>Eukaryota</taxon>
        <taxon>Metazoa</taxon>
        <taxon>Spiralia</taxon>
        <taxon>Gnathifera</taxon>
        <taxon>Rotifera</taxon>
        <taxon>Eurotatoria</taxon>
        <taxon>Monogononta</taxon>
        <taxon>Pseudotrocha</taxon>
        <taxon>Ploima</taxon>
        <taxon>Brachionidae</taxon>
        <taxon>Brachionus</taxon>
    </lineage>
</organism>
<dbReference type="InterPro" id="IPR012968">
    <property type="entry name" value="FerIin_dom"/>
</dbReference>
<dbReference type="Gene3D" id="2.60.40.150">
    <property type="entry name" value="C2 domain"/>
    <property type="match status" value="5"/>
</dbReference>
<dbReference type="InterPro" id="IPR000008">
    <property type="entry name" value="C2_dom"/>
</dbReference>
<keyword evidence="4" id="KW-0677">Repeat</keyword>
<sequence>MLLESLQSNEKLVQIDDFLSDPKTNLILKNKISFSLRYRRPVEELIDRKYRRIIELEEDESNKSFIRTLDVESDLLNLEELEYMQRSLHGEPVKQVSKKIKNNPLSTSFSLKNAIGKATLSLAQVAYNPNYILNDETLVDAEDNIVNEHLQNLSNTNNLENIKPSNLLTGKRSFNKLTSWQVRVNLIEIRHLLGTNKEVYCTVKIGDNQIFKSTIKQIDKLRFNEVFTARFENMRSQRVLNQVICVCVYFKNFLKSDDLIGKFEVDLGTVYNQPNHECYHKWGSIMPAEENNISVGSSGGNYSTVSNPKAYVKLDIMVHAKGDKTISHPKEDLEKEEEIDNNMILPRGLENPRVLIELNVNIYSADVLMKYRINRFDKIKNQIINWKSLIWSADDEDVFTADTKSDSKDYTLIKMEDDDKIMDTDDLNLFVRIKFCGITRRTSAKKATNKPIWNESFKFIYQFPSLLRLFQIELCSEESFGDRVLATEYLDIEAISDYTSKEFYPSFGPANIDMYSEPGNQRIRSHTLNCSSPDLTDLAELLPVKEETVKPQVLNRSYVPINGVSPGGGDYVARLLFQIESFKFENSKQKINLKNCDNLKKNEKNMTLFAMIGDVNMIDFRYQNDLSFQLCIGTNGYDLMHKIDLTNDHNIPSNFTKKQKSMRLGPKLPFYLPFDKSKPCMSLNFRIEDIRYHMYAKNFLRNSIKVLVFAANGLFDPEQDTEEIVKEYLIEILKIRKYFSQVFMKSQLLTDLERKRSEQLIHELNEIIKLVQSLQSENKADSTFRKFNYNRIMQSIRKIDNYFAEPLSLFPDVNLWLLSCNEPIGICTIKSNDIIWSKQKYHKGVICNRMIYTDIKSLNPKDFEKPITENIARIRVYLWLGLEEETDFIFENLPLGYGLHEKFFNNINLPTQVFYNEKLSFELVAHIYQGRDLLGLDSTGLSDPYVKLTLGNQSVYSHVITQTNNPKWNTSLLIPEINLYSPYESIAQNPPEIILEIYDKDLVGEHELMGKCPIKPVVQTKRNNPPMLKWYKVFHGSEHAGDILASFELILLSSENAKRKENDKIIPIPEYIVPIMSTYTLEIIFWGLRNTKLNNSVLFGREKIKICVQIGDQTFYSNTIEKFFSNDNFLNIYQKHSIELPQQDEYKPHLNIKCLCENSIGKEQLIGSFTVKTINDYYRDLKDLRIKYKNYSQKEGSKNILRLNSNYYDRNMEKYDFDTIQVTTTSNNTNIVKQKDSKSDPDLDIEYLDWWSKYYASINPDEVEKIDKEADIETKNDSNDDLPIKILDEPKKIRKIKRIPLKKLRKKASKSKKLKNGIKKPDHKIIKHELKNNKEIVVTDSKNKNVEKIEIFDCELEKVDRFSERFDMLHTFALYKGKNQQNNIEAIQCHFKGNFLIYKESPDLHQSFENTILKRYGGFFGLTPPNTPITVKIRVYIVNAVLNPVTDQRLCDPYISIQIADKVYDYSENSQHETLEPNFGCMYEYDVKFPYESQITIAIKDWSLLGNKGLIGKTVIDLEDRFYSSCYAMCGLPKKYETSGYNAWRDKLFPTQILAQLCRKWRLNLPEYGADWLKIYKSDESVKEYKYELDNERNIVNKNNQFITSYKLPGIDYRTIREELALTALNDWHNITGTYLVPEHLETRYLYNPDMPEFEQGKLRMWIDMFSLDDSHNTSPNINHIPKPIDISPRKPKKFQLRVNVYNTEDVTLDDENPLTGERSSDIYVRAYLADKIDEAQRTDTHFRSLNGEGKFNWRFIFDFEYLPAEEMIIYKQKPSKFSLFTVEKKVDPIITFECWDADLISSDDILGSLQLDLSKMIKGAKSSSFCKLSMLKKKNNQDINLFKVKNHRGWWPFSIYDSGKSLKLAGKLEAEFQLLTEQQALEKPAGLGRKEPDPLPEPQREDESFAWFLSPLKTFRYRLIADRTYCYCQKISNNMVQRKLYSGYKKRPVDFYRSYCATDKDALIMEYVLKYDKNLRDLILEDDLAILDRDFNGYILRLHITSPSS</sequence>
<dbReference type="Proteomes" id="UP000663879">
    <property type="component" value="Unassembled WGS sequence"/>
</dbReference>
<dbReference type="Pfam" id="PF22901">
    <property type="entry name" value="dsrm_Ferlin"/>
    <property type="match status" value="1"/>
</dbReference>
<feature type="domain" description="C2" evidence="8">
    <location>
        <begin position="905"/>
        <end position="1031"/>
    </location>
</feature>
<dbReference type="InterPro" id="IPR037723">
    <property type="entry name" value="C2D_Ferlin"/>
</dbReference>
<dbReference type="OrthoDB" id="270970at2759"/>
<proteinExistence type="predicted"/>
<dbReference type="Pfam" id="PF00168">
    <property type="entry name" value="C2"/>
    <property type="match status" value="6"/>
</dbReference>
<feature type="domain" description="C2" evidence="8">
    <location>
        <begin position="163"/>
        <end position="280"/>
    </location>
</feature>
<dbReference type="GO" id="GO:0016020">
    <property type="term" value="C:membrane"/>
    <property type="evidence" value="ECO:0007669"/>
    <property type="project" value="UniProtKB-SubCell"/>
</dbReference>
<comment type="caution">
    <text evidence="9">The sequence shown here is derived from an EMBL/GenBank/DDBJ whole genome shotgun (WGS) entry which is preliminary data.</text>
</comment>
<dbReference type="InterPro" id="IPR037725">
    <property type="entry name" value="C2F_Ferlin"/>
</dbReference>
<keyword evidence="3" id="KW-0479">Metal-binding</keyword>
<dbReference type="InterPro" id="IPR035892">
    <property type="entry name" value="C2_domain_sf"/>
</dbReference>
<evidence type="ECO:0000313" key="10">
    <source>
        <dbReference type="Proteomes" id="UP000663879"/>
    </source>
</evidence>
<keyword evidence="7" id="KW-0472">Membrane</keyword>
<feature type="domain" description="C2" evidence="8">
    <location>
        <begin position="1677"/>
        <end position="1828"/>
    </location>
</feature>